<dbReference type="InterPro" id="IPR036291">
    <property type="entry name" value="NAD(P)-bd_dom_sf"/>
</dbReference>
<dbReference type="InterPro" id="IPR041694">
    <property type="entry name" value="ADH_N_2"/>
</dbReference>
<dbReference type="InterPro" id="IPR011032">
    <property type="entry name" value="GroES-like_sf"/>
</dbReference>
<dbReference type="PANTHER" id="PTHR43677:SF3">
    <property type="entry name" value="PROSTAGLANDIN REDUCTASE 3"/>
    <property type="match status" value="1"/>
</dbReference>
<accession>A0A5D0NZ48</accession>
<dbReference type="Gene3D" id="3.90.180.10">
    <property type="entry name" value="Medium-chain alcohol dehydrogenases, catalytic domain"/>
    <property type="match status" value="1"/>
</dbReference>
<dbReference type="GO" id="GO:0016491">
    <property type="term" value="F:oxidoreductase activity"/>
    <property type="evidence" value="ECO:0007669"/>
    <property type="project" value="InterPro"/>
</dbReference>
<dbReference type="EMBL" id="VSFG01000001">
    <property type="protein sequence ID" value="TYB49414.1"/>
    <property type="molecule type" value="Genomic_DNA"/>
</dbReference>
<dbReference type="InterPro" id="IPR020843">
    <property type="entry name" value="ER"/>
</dbReference>
<dbReference type="CDD" id="cd05288">
    <property type="entry name" value="PGDH"/>
    <property type="match status" value="1"/>
</dbReference>
<evidence type="ECO:0000313" key="3">
    <source>
        <dbReference type="Proteomes" id="UP000323380"/>
    </source>
</evidence>
<dbReference type="RefSeq" id="WP_067905252.1">
    <property type="nucleotide sequence ID" value="NZ_VSFG01000001.1"/>
</dbReference>
<keyword evidence="3" id="KW-1185">Reference proteome</keyword>
<dbReference type="InterPro" id="IPR051397">
    <property type="entry name" value="Zn-ADH-like_protein"/>
</dbReference>
<organism evidence="2 3">
    <name type="scientific">Actinomadura chibensis</name>
    <dbReference type="NCBI Taxonomy" id="392828"/>
    <lineage>
        <taxon>Bacteria</taxon>
        <taxon>Bacillati</taxon>
        <taxon>Actinomycetota</taxon>
        <taxon>Actinomycetes</taxon>
        <taxon>Streptosporangiales</taxon>
        <taxon>Thermomonosporaceae</taxon>
        <taxon>Actinomadura</taxon>
    </lineage>
</organism>
<dbReference type="Proteomes" id="UP000323380">
    <property type="component" value="Unassembled WGS sequence"/>
</dbReference>
<dbReference type="SMART" id="SM00829">
    <property type="entry name" value="PKS_ER"/>
    <property type="match status" value="1"/>
</dbReference>
<name>A0A5D0NZ48_9ACTN</name>
<evidence type="ECO:0000259" key="1">
    <source>
        <dbReference type="SMART" id="SM00829"/>
    </source>
</evidence>
<comment type="caution">
    <text evidence="2">The sequence shown here is derived from an EMBL/GenBank/DDBJ whole genome shotgun (WGS) entry which is preliminary data.</text>
</comment>
<dbReference type="STRING" id="1220554.GCA_001552135_08100"/>
<protein>
    <submittedName>
        <fullName evidence="2">NADP-dependent oxidoreductase</fullName>
    </submittedName>
</protein>
<proteinExistence type="predicted"/>
<evidence type="ECO:0000313" key="2">
    <source>
        <dbReference type="EMBL" id="TYB49414.1"/>
    </source>
</evidence>
<gene>
    <name evidence="2" type="ORF">FXF69_10100</name>
</gene>
<dbReference type="Gene3D" id="3.40.50.720">
    <property type="entry name" value="NAD(P)-binding Rossmann-like Domain"/>
    <property type="match status" value="1"/>
</dbReference>
<dbReference type="AlphaFoldDB" id="A0A5D0NZ48"/>
<dbReference type="SUPFAM" id="SSF50129">
    <property type="entry name" value="GroES-like"/>
    <property type="match status" value="1"/>
</dbReference>
<sequence length="336" mass="34815">MPDTSREVRLAVRPDGLPEPEHFTVVQVPVPVPGDGEVLVRNRFFHVFPALRTVIAGSVKGAPFPPLNPGDALFGKAVGEVVSAPDGSGLRAGDLVQHWQGWREYAAVPADQCAPLDGGLPDPAAHLGQGAIAYAALVRDARPRPGETVFVSGGAGGVGSVAGQVARLLGAGRVVGSTGSPEKAKRMVAELGYDAAVLRGDGSFEARLAEAAPDGVDVVVDNVGGEQLRAAVSVARPRARIVLVGALAGQLAADRPGTTSPVELDTFELIVKRVELRGFGGADPALDAEWARRLGGWLRSGEIVLPEVRFAGIESAPRALHEAIAGRHLGTVIVEL</sequence>
<dbReference type="PANTHER" id="PTHR43677">
    <property type="entry name" value="SHORT-CHAIN DEHYDROGENASE/REDUCTASE"/>
    <property type="match status" value="1"/>
</dbReference>
<dbReference type="InterPro" id="IPR013149">
    <property type="entry name" value="ADH-like_C"/>
</dbReference>
<reference evidence="2 3" key="1">
    <citation type="submission" date="2019-08" db="EMBL/GenBank/DDBJ databases">
        <title>Actinomadura sp. nov. CYP1-5 isolated from mountain soil.</title>
        <authorList>
            <person name="Songsumanus A."/>
            <person name="Kuncharoen N."/>
            <person name="Kudo T."/>
            <person name="Yuki M."/>
            <person name="Igarashi Y."/>
            <person name="Tanasupawat S."/>
        </authorList>
    </citation>
    <scope>NUCLEOTIDE SEQUENCE [LARGE SCALE GENOMIC DNA]</scope>
    <source>
        <strain evidence="2 3">JCM 14158</strain>
    </source>
</reference>
<dbReference type="Pfam" id="PF00107">
    <property type="entry name" value="ADH_zinc_N"/>
    <property type="match status" value="1"/>
</dbReference>
<dbReference type="Pfam" id="PF16884">
    <property type="entry name" value="ADH_N_2"/>
    <property type="match status" value="1"/>
</dbReference>
<dbReference type="SUPFAM" id="SSF51735">
    <property type="entry name" value="NAD(P)-binding Rossmann-fold domains"/>
    <property type="match status" value="1"/>
</dbReference>
<feature type="domain" description="Enoyl reductase (ER)" evidence="1">
    <location>
        <begin position="16"/>
        <end position="334"/>
    </location>
</feature>